<dbReference type="EMBL" id="KZ806471">
    <property type="protein sequence ID" value="PVH90280.1"/>
    <property type="molecule type" value="Genomic_DNA"/>
</dbReference>
<dbReference type="AlphaFoldDB" id="A0A2V1CX08"/>
<feature type="compositionally biased region" description="Low complexity" evidence="1">
    <location>
        <begin position="16"/>
        <end position="26"/>
    </location>
</feature>
<organism evidence="2 3">
    <name type="scientific">Periconia macrospinosa</name>
    <dbReference type="NCBI Taxonomy" id="97972"/>
    <lineage>
        <taxon>Eukaryota</taxon>
        <taxon>Fungi</taxon>
        <taxon>Dikarya</taxon>
        <taxon>Ascomycota</taxon>
        <taxon>Pezizomycotina</taxon>
        <taxon>Dothideomycetes</taxon>
        <taxon>Pleosporomycetidae</taxon>
        <taxon>Pleosporales</taxon>
        <taxon>Massarineae</taxon>
        <taxon>Periconiaceae</taxon>
        <taxon>Periconia</taxon>
    </lineage>
</organism>
<feature type="region of interest" description="Disordered" evidence="1">
    <location>
        <begin position="1"/>
        <end position="30"/>
    </location>
</feature>
<feature type="compositionally biased region" description="Basic residues" evidence="1">
    <location>
        <begin position="102"/>
        <end position="118"/>
    </location>
</feature>
<feature type="region of interest" description="Disordered" evidence="1">
    <location>
        <begin position="49"/>
        <end position="182"/>
    </location>
</feature>
<dbReference type="OrthoDB" id="3800343at2759"/>
<keyword evidence="3" id="KW-1185">Reference proteome</keyword>
<proteinExistence type="predicted"/>
<name>A0A2V1CX08_9PLEO</name>
<accession>A0A2V1CX08</accession>
<gene>
    <name evidence="2" type="ORF">DM02DRAFT_682584</name>
</gene>
<dbReference type="Proteomes" id="UP000244855">
    <property type="component" value="Unassembled WGS sequence"/>
</dbReference>
<evidence type="ECO:0000256" key="1">
    <source>
        <dbReference type="SAM" id="MobiDB-lite"/>
    </source>
</evidence>
<evidence type="ECO:0000313" key="2">
    <source>
        <dbReference type="EMBL" id="PVH90280.1"/>
    </source>
</evidence>
<feature type="non-terminal residue" evidence="2">
    <location>
        <position position="182"/>
    </location>
</feature>
<reference evidence="2 3" key="1">
    <citation type="journal article" date="2018" name="Sci. Rep.">
        <title>Comparative genomics provides insights into the lifestyle and reveals functional heterogeneity of dark septate endophytic fungi.</title>
        <authorList>
            <person name="Knapp D.G."/>
            <person name="Nemeth J.B."/>
            <person name="Barry K."/>
            <person name="Hainaut M."/>
            <person name="Henrissat B."/>
            <person name="Johnson J."/>
            <person name="Kuo A."/>
            <person name="Lim J.H.P."/>
            <person name="Lipzen A."/>
            <person name="Nolan M."/>
            <person name="Ohm R.A."/>
            <person name="Tamas L."/>
            <person name="Grigoriev I.V."/>
            <person name="Spatafora J.W."/>
            <person name="Nagy L.G."/>
            <person name="Kovacs G.M."/>
        </authorList>
    </citation>
    <scope>NUCLEOTIDE SEQUENCE [LARGE SCALE GENOMIC DNA]</scope>
    <source>
        <strain evidence="2 3">DSE2036</strain>
    </source>
</reference>
<sequence>MDGANIPASDALYLRSPSTPLTSPSSINIEQSVQERLTDNKGEVGLRIIGRASSGNSSGSDVNDKSYKGKSAAFLTRKRKRPAQVDGISQKRQSRTLTMKRSTTRAKHTTSKRKRSLPQKKVIASRSADSRLALGTLSGEHDGNQPKSAGIDTGGVWCPNAENPYFTLDPPHATGRTRFSAK</sequence>
<protein>
    <submittedName>
        <fullName evidence="2">Uncharacterized protein</fullName>
    </submittedName>
</protein>
<evidence type="ECO:0000313" key="3">
    <source>
        <dbReference type="Proteomes" id="UP000244855"/>
    </source>
</evidence>